<name>A0AB38RNK5_RHOSG</name>
<evidence type="ECO:0000313" key="1">
    <source>
        <dbReference type="EMBL" id="UPU46438.1"/>
    </source>
</evidence>
<accession>A0AB38RNK5</accession>
<dbReference type="InterPro" id="IPR050509">
    <property type="entry name" value="CoA-transferase_III"/>
</dbReference>
<keyword evidence="1" id="KW-0614">Plasmid</keyword>
<proteinExistence type="predicted"/>
<dbReference type="PANTHER" id="PTHR48228:SF5">
    <property type="entry name" value="ALPHA-METHYLACYL-COA RACEMASE"/>
    <property type="match status" value="1"/>
</dbReference>
<dbReference type="AlphaFoldDB" id="A0AB38RNK5"/>
<dbReference type="PANTHER" id="PTHR48228">
    <property type="entry name" value="SUCCINYL-COA--D-CITRAMALATE COA-TRANSFERASE"/>
    <property type="match status" value="1"/>
</dbReference>
<dbReference type="RefSeq" id="WP_058228036.1">
    <property type="nucleotide sequence ID" value="NZ_CP096567.1"/>
</dbReference>
<keyword evidence="1" id="KW-0808">Transferase</keyword>
<evidence type="ECO:0000313" key="2">
    <source>
        <dbReference type="Proteomes" id="UP000831484"/>
    </source>
</evidence>
<dbReference type="GO" id="GO:0016740">
    <property type="term" value="F:transferase activity"/>
    <property type="evidence" value="ECO:0007669"/>
    <property type="project" value="UniProtKB-KW"/>
</dbReference>
<geneLocation type="plasmid" evidence="1 2">
    <name>pdjl-6-4</name>
</geneLocation>
<dbReference type="SUPFAM" id="SSF89796">
    <property type="entry name" value="CoA-transferase family III (CaiB/BaiF)"/>
    <property type="match status" value="1"/>
</dbReference>
<reference evidence="2" key="1">
    <citation type="journal article" date="2022" name="Environ. Microbiol.">
        <title>Functional analysis, diversity, and distribution of carbendazim hydrolases MheI and CbmA, responsible for the initial step in carbendazim degradation.</title>
        <authorList>
            <person name="Zhang M."/>
            <person name="Bai X."/>
            <person name="Li Q."/>
            <person name="Zhang L."/>
            <person name="Zhu Q."/>
            <person name="Gao S."/>
            <person name="Ke Z."/>
            <person name="Jiang M."/>
            <person name="Hu J."/>
            <person name="Qiu J."/>
            <person name="Hong Q."/>
        </authorList>
    </citation>
    <scope>NUCLEOTIDE SEQUENCE [LARGE SCALE GENOMIC DNA]</scope>
    <source>
        <strain evidence="2">djl-6</strain>
    </source>
</reference>
<dbReference type="Pfam" id="PF02515">
    <property type="entry name" value="CoA_transf_3"/>
    <property type="match status" value="1"/>
</dbReference>
<protein>
    <submittedName>
        <fullName evidence="1">CoA transferase</fullName>
    </submittedName>
</protein>
<gene>
    <name evidence="1" type="ORF">M0639_32300</name>
</gene>
<sequence length="385" mass="40561">MTKPLAGCRVLELAGIGPGPFAGMFLADLGAEVVRVDRPGGSGFFAGSEHVDIMNRGKQSLLLDLKKPEAVDVLLRMVEHADVLIEGYRPGVAEKLGVGPEACLARNPKLVYGRITGWGQDGPLAQSAGHDIDYIALTGALHAIGPADGAPQIPLNLLGDFGGGGAYLVIGVLAALIDAKATGTGQVVDAAIVDGVSHLLSSTHMMIAAGAWADRRQSNMLDGGTPYYSIYETADGRHMAVGALEPKFYAELLSGLGLDEPAHRQHDQSRWPGLRRSIAATFKTRTQSEWTDHFANTDACVAPIATLTGAAENSHVRARGSLVEVGGVLQSAPAPRFSKEQSTVNWPPPMPGEHSREVLTRWGATHIDDLIARGVAIEALEVTAP</sequence>
<dbReference type="InterPro" id="IPR044855">
    <property type="entry name" value="CoA-Trfase_III_dom3_sf"/>
</dbReference>
<keyword evidence="2" id="KW-1185">Reference proteome</keyword>
<dbReference type="Gene3D" id="3.30.1540.10">
    <property type="entry name" value="formyl-coa transferase, domain 3"/>
    <property type="match status" value="1"/>
</dbReference>
<organism evidence="1 2">
    <name type="scientific">Rhodococcus qingshengii JCM 15477</name>
    <dbReference type="NCBI Taxonomy" id="1303681"/>
    <lineage>
        <taxon>Bacteria</taxon>
        <taxon>Bacillati</taxon>
        <taxon>Actinomycetota</taxon>
        <taxon>Actinomycetes</taxon>
        <taxon>Mycobacteriales</taxon>
        <taxon>Nocardiaceae</taxon>
        <taxon>Rhodococcus</taxon>
        <taxon>Rhodococcus erythropolis group</taxon>
    </lineage>
</organism>
<dbReference type="InterPro" id="IPR023606">
    <property type="entry name" value="CoA-Trfase_III_dom_1_sf"/>
</dbReference>
<dbReference type="Proteomes" id="UP000831484">
    <property type="component" value="Plasmid pdjl-6-4"/>
</dbReference>
<dbReference type="InterPro" id="IPR003673">
    <property type="entry name" value="CoA-Trfase_fam_III"/>
</dbReference>
<dbReference type="Gene3D" id="3.40.50.10540">
    <property type="entry name" value="Crotonobetainyl-coa:carnitine coa-transferase, domain 1"/>
    <property type="match status" value="1"/>
</dbReference>
<dbReference type="EMBL" id="CP096567">
    <property type="protein sequence ID" value="UPU46438.1"/>
    <property type="molecule type" value="Genomic_DNA"/>
</dbReference>